<dbReference type="RefSeq" id="WP_016455553.1">
    <property type="nucleotide sequence ID" value="NZ_KE150269.1"/>
</dbReference>
<reference evidence="1 2" key="1">
    <citation type="submission" date="2013-04" db="EMBL/GenBank/DDBJ databases">
        <title>The Genome Sequence of Propionimicrobium lymphophilum ACS-093-V-SCH5.</title>
        <authorList>
            <consortium name="The Broad Institute Genomics Platform"/>
            <person name="Earl A."/>
            <person name="Ward D."/>
            <person name="Feldgarden M."/>
            <person name="Gevers D."/>
            <person name="Saerens B."/>
            <person name="Vaneechoutte M."/>
            <person name="Walker B."/>
            <person name="Young S."/>
            <person name="Zeng Q."/>
            <person name="Gargeya S."/>
            <person name="Fitzgerald M."/>
            <person name="Haas B."/>
            <person name="Abouelleil A."/>
            <person name="Allen A.W."/>
            <person name="Alvarado L."/>
            <person name="Arachchi H.M."/>
            <person name="Berlin A.M."/>
            <person name="Chapman S.B."/>
            <person name="Gainer-Dewar J."/>
            <person name="Goldberg J."/>
            <person name="Griggs A."/>
            <person name="Gujja S."/>
            <person name="Hansen M."/>
            <person name="Howarth C."/>
            <person name="Imamovic A."/>
            <person name="Ireland A."/>
            <person name="Larimer J."/>
            <person name="McCowan C."/>
            <person name="Murphy C."/>
            <person name="Pearson M."/>
            <person name="Poon T.W."/>
            <person name="Priest M."/>
            <person name="Roberts A."/>
            <person name="Saif S."/>
            <person name="Shea T."/>
            <person name="Sisk P."/>
            <person name="Sykes S."/>
            <person name="Wortman J."/>
            <person name="Nusbaum C."/>
            <person name="Birren B."/>
        </authorList>
    </citation>
    <scope>NUCLEOTIDE SEQUENCE [LARGE SCALE GENOMIC DNA]</scope>
    <source>
        <strain evidence="1 2">ACS-093-V-SCH5</strain>
    </source>
</reference>
<proteinExistence type="predicted"/>
<accession>S2W0A6</accession>
<sequence length="268" mass="29291">MNGYHQYSFDELSRSLASRLLSGTGRASALFYKENPEFEIGSLLHGMSVDDEFLIAYVAQDSDPANKMETVNPVRIEIIRECMDPSIRVVTASAHVLGQVEWISLADGKEMLSAGKLPERIASFVAETKVRIGIVSIDKLLLHQPSGVTRICPESITASTRAVSFPTLSDEIDCSMSLGTNDVLRKVCIAVENGVLPGKICGRCPQASICQHIANKVVCADIDSLGVTLTHIKNDEITTVFAAFDKPVKDIKEFEYELLKIKNSSLAE</sequence>
<organism evidence="1 2">
    <name type="scientific">Propionimicrobium lymphophilum ACS-093-V-SCH5</name>
    <dbReference type="NCBI Taxonomy" id="883161"/>
    <lineage>
        <taxon>Bacteria</taxon>
        <taxon>Bacillati</taxon>
        <taxon>Actinomycetota</taxon>
        <taxon>Actinomycetes</taxon>
        <taxon>Propionibacteriales</taxon>
        <taxon>Propionibacteriaceae</taxon>
        <taxon>Propionimicrobium</taxon>
    </lineage>
</organism>
<name>S2W0A6_9ACTN</name>
<gene>
    <name evidence="1" type="ORF">HMPREF9306_00709</name>
</gene>
<dbReference type="EMBL" id="AGZR01000005">
    <property type="protein sequence ID" value="EPD33178.1"/>
    <property type="molecule type" value="Genomic_DNA"/>
</dbReference>
<dbReference type="AlphaFoldDB" id="S2W0A6"/>
<dbReference type="OrthoDB" id="3725439at2"/>
<keyword evidence="2" id="KW-1185">Reference proteome</keyword>
<dbReference type="Proteomes" id="UP000014417">
    <property type="component" value="Unassembled WGS sequence"/>
</dbReference>
<evidence type="ECO:0000313" key="1">
    <source>
        <dbReference type="EMBL" id="EPD33178.1"/>
    </source>
</evidence>
<protein>
    <submittedName>
        <fullName evidence="1">Uncharacterized protein</fullName>
    </submittedName>
</protein>
<comment type="caution">
    <text evidence="1">The sequence shown here is derived from an EMBL/GenBank/DDBJ whole genome shotgun (WGS) entry which is preliminary data.</text>
</comment>
<evidence type="ECO:0000313" key="2">
    <source>
        <dbReference type="Proteomes" id="UP000014417"/>
    </source>
</evidence>
<dbReference type="HOGENOM" id="CLU_086627_0_0_11"/>